<reference evidence="1" key="1">
    <citation type="submission" date="2016-08" db="EMBL/GenBank/DDBJ databases">
        <authorList>
            <person name="Ngugi D.K."/>
            <person name="Miyake S."/>
            <person name="Stingl U."/>
        </authorList>
    </citation>
    <scope>NUCLEOTIDE SEQUENCE</scope>
    <source>
        <strain evidence="1">SCG-B11WGA-EpuloA1</strain>
    </source>
</reference>
<evidence type="ECO:0000313" key="2">
    <source>
        <dbReference type="Proteomes" id="UP000188605"/>
    </source>
</evidence>
<name>A0ACC8XDM2_9FIRM</name>
<organism evidence="1 2">
    <name type="scientific">Candidatus Epulonipiscium fishelsonii</name>
    <dbReference type="NCBI Taxonomy" id="77094"/>
    <lineage>
        <taxon>Bacteria</taxon>
        <taxon>Bacillati</taxon>
        <taxon>Bacillota</taxon>
        <taxon>Clostridia</taxon>
        <taxon>Lachnospirales</taxon>
        <taxon>Lachnospiraceae</taxon>
        <taxon>Candidatus Epulonipiscium</taxon>
    </lineage>
</organism>
<protein>
    <submittedName>
        <fullName evidence="1">ECF transporter S component</fullName>
    </submittedName>
</protein>
<dbReference type="EMBL" id="LJDB01000044">
    <property type="protein sequence ID" value="ONI40889.1"/>
    <property type="molecule type" value="Genomic_DNA"/>
</dbReference>
<comment type="caution">
    <text evidence="1">The sequence shown here is derived from an EMBL/GenBank/DDBJ whole genome shotgun (WGS) entry which is preliminary data.</text>
</comment>
<keyword evidence="2" id="KW-1185">Reference proteome</keyword>
<evidence type="ECO:0000313" key="1">
    <source>
        <dbReference type="EMBL" id="ONI40889.1"/>
    </source>
</evidence>
<sequence length="179" mass="19001">MNTKKMTLMGIGVAINIVFAFIALTWKLPIYGDSVGTLLVAFLLGPKFGILTGLCASLVSGALFDVYAFAFMPAQIATGFFAGLMYNKGWINSKKQPLGVFVIALPTALLSAVIAAFVFGGITSAGSSYIVQVLKTMGFNDVASVFVIQILTDYLDEYVGTVLVLLGLKVIPTNLIKNS</sequence>
<proteinExistence type="predicted"/>
<accession>A0ACC8XDM2</accession>
<gene>
    <name evidence="1" type="ORF">AN396_00855</name>
</gene>
<dbReference type="Proteomes" id="UP000188605">
    <property type="component" value="Unassembled WGS sequence"/>
</dbReference>